<comment type="caution">
    <text evidence="2">The sequence shown here is derived from an EMBL/GenBank/DDBJ whole genome shotgun (WGS) entry which is preliminary data.</text>
</comment>
<accession>A0A150M5K6</accession>
<evidence type="ECO:0000313" key="3">
    <source>
        <dbReference type="Proteomes" id="UP000075683"/>
    </source>
</evidence>
<sequence length="110" mass="11949">MSFHHFNNLARFPFAPAPPYFSDFYMDDNGGMPDNVIAFANGRGRPPRIGILPPSSPGEKTFEGSPAWQTLAITPVAPPIPLSSSVAGPLYPSGSERQQSTRNSDPRFMV</sequence>
<feature type="region of interest" description="Disordered" evidence="1">
    <location>
        <begin position="85"/>
        <end position="110"/>
    </location>
</feature>
<dbReference type="AlphaFoldDB" id="A0A150M5K6"/>
<dbReference type="EMBL" id="LQYT01000038">
    <property type="protein sequence ID" value="KYD19492.1"/>
    <property type="molecule type" value="Genomic_DNA"/>
</dbReference>
<name>A0A150M5K6_9BACI</name>
<evidence type="ECO:0000256" key="1">
    <source>
        <dbReference type="SAM" id="MobiDB-lite"/>
    </source>
</evidence>
<organism evidence="2 3">
    <name type="scientific">Caldibacillus debilis</name>
    <dbReference type="NCBI Taxonomy" id="301148"/>
    <lineage>
        <taxon>Bacteria</taxon>
        <taxon>Bacillati</taxon>
        <taxon>Bacillota</taxon>
        <taxon>Bacilli</taxon>
        <taxon>Bacillales</taxon>
        <taxon>Bacillaceae</taxon>
        <taxon>Caldibacillus</taxon>
    </lineage>
</organism>
<gene>
    <name evidence="2" type="ORF">B4135_0139</name>
</gene>
<protein>
    <submittedName>
        <fullName evidence="2">Uncharacterized protein</fullName>
    </submittedName>
</protein>
<dbReference type="Proteomes" id="UP000075683">
    <property type="component" value="Unassembled WGS sequence"/>
</dbReference>
<proteinExistence type="predicted"/>
<reference evidence="2 3" key="1">
    <citation type="submission" date="2016-01" db="EMBL/GenBank/DDBJ databases">
        <title>Draft Genome Sequences of Seven Thermophilic Sporeformers Isolated from Foods.</title>
        <authorList>
            <person name="Berendsen E.M."/>
            <person name="Wells-Bennik M.H."/>
            <person name="Krawcyk A.O."/>
            <person name="De Jong A."/>
            <person name="Holsappel S."/>
            <person name="Eijlander R.T."/>
            <person name="Kuipers O.P."/>
        </authorList>
    </citation>
    <scope>NUCLEOTIDE SEQUENCE [LARGE SCALE GENOMIC DNA]</scope>
    <source>
        <strain evidence="2 3">B4135</strain>
    </source>
</reference>
<evidence type="ECO:0000313" key="2">
    <source>
        <dbReference type="EMBL" id="KYD19492.1"/>
    </source>
</evidence>